<evidence type="ECO:0000256" key="3">
    <source>
        <dbReference type="ARBA" id="ARBA00022448"/>
    </source>
</evidence>
<evidence type="ECO:0000256" key="1">
    <source>
        <dbReference type="ARBA" id="ARBA00004651"/>
    </source>
</evidence>
<proteinExistence type="inferred from homology"/>
<evidence type="ECO:0000256" key="4">
    <source>
        <dbReference type="ARBA" id="ARBA00022475"/>
    </source>
</evidence>
<feature type="transmembrane region" description="Helical" evidence="10">
    <location>
        <begin position="199"/>
        <end position="218"/>
    </location>
</feature>
<dbReference type="EMBL" id="ATMH01000428">
    <property type="protein sequence ID" value="EPY36745.1"/>
    <property type="molecule type" value="Genomic_DNA"/>
</dbReference>
<dbReference type="InterPro" id="IPR004316">
    <property type="entry name" value="SWEET_rpt"/>
</dbReference>
<dbReference type="Pfam" id="PF03083">
    <property type="entry name" value="MtN3_slv"/>
    <property type="match status" value="2"/>
</dbReference>
<comment type="caution">
    <text evidence="12">The sequence shown here is derived from an EMBL/GenBank/DDBJ whole genome shotgun (WGS) entry which is preliminary data.</text>
</comment>
<dbReference type="Proteomes" id="UP000015354">
    <property type="component" value="Unassembled WGS sequence"/>
</dbReference>
<evidence type="ECO:0000256" key="2">
    <source>
        <dbReference type="ARBA" id="ARBA00007809"/>
    </source>
</evidence>
<keyword evidence="5 12" id="KW-0762">Sugar transport</keyword>
<keyword evidence="4" id="KW-1003">Cell membrane</keyword>
<organism evidence="12 13">
    <name type="scientific">Strigomonas culicis</name>
    <dbReference type="NCBI Taxonomy" id="28005"/>
    <lineage>
        <taxon>Eukaryota</taxon>
        <taxon>Discoba</taxon>
        <taxon>Euglenozoa</taxon>
        <taxon>Kinetoplastea</taxon>
        <taxon>Metakinetoplastina</taxon>
        <taxon>Trypanosomatida</taxon>
        <taxon>Trypanosomatidae</taxon>
        <taxon>Strigomonadinae</taxon>
        <taxon>Strigomonas</taxon>
    </lineage>
</organism>
<feature type="transmembrane region" description="Helical" evidence="10">
    <location>
        <begin position="36"/>
        <end position="58"/>
    </location>
</feature>
<feature type="transmembrane region" description="Helical" evidence="10">
    <location>
        <begin position="6"/>
        <end position="29"/>
    </location>
</feature>
<keyword evidence="7" id="KW-0677">Repeat</keyword>
<evidence type="ECO:0000313" key="13">
    <source>
        <dbReference type="Proteomes" id="UP000015354"/>
    </source>
</evidence>
<evidence type="ECO:0000256" key="6">
    <source>
        <dbReference type="ARBA" id="ARBA00022692"/>
    </source>
</evidence>
<dbReference type="PANTHER" id="PTHR10791:SF30">
    <property type="entry name" value="SUGAR TRANSPORTER SWEET1"/>
    <property type="match status" value="1"/>
</dbReference>
<evidence type="ECO:0000313" key="11">
    <source>
        <dbReference type="EMBL" id="EPY29599.1"/>
    </source>
</evidence>
<evidence type="ECO:0000313" key="12">
    <source>
        <dbReference type="EMBL" id="EPY36745.1"/>
    </source>
</evidence>
<evidence type="ECO:0000256" key="8">
    <source>
        <dbReference type="ARBA" id="ARBA00022989"/>
    </source>
</evidence>
<keyword evidence="3" id="KW-0813">Transport</keyword>
<accession>S9WLA1</accession>
<sequence>MNETFLTIISTLATGAAICMFASPILTVLEMIKSRSIGVMTITFFCAMLMNCYVWSMYGVQTRAVPVIICNTLGNVIASWSILNFLTIARLEERSGHALKSTTYAATFNTVRLTLGLAIVFLLVMISMYTTLGAGVTATVNGLAGGCCSVFMLSSPLMMAKDIIKNKNAEGLQPVTMTFATANSLLWTLYGLLKSDPYIAVPNTLCSFACFFQFFLLLRYGRKPSVAVVTIVESLAPVPLDGEA</sequence>
<dbReference type="OrthoDB" id="409725at2759"/>
<keyword evidence="6 10" id="KW-0812">Transmembrane</keyword>
<evidence type="ECO:0000256" key="10">
    <source>
        <dbReference type="SAM" id="Phobius"/>
    </source>
</evidence>
<dbReference type="Gene3D" id="1.20.1280.290">
    <property type="match status" value="2"/>
</dbReference>
<dbReference type="GO" id="GO:0005886">
    <property type="term" value="C:plasma membrane"/>
    <property type="evidence" value="ECO:0007669"/>
    <property type="project" value="UniProtKB-SubCell"/>
</dbReference>
<comment type="subcellular location">
    <subcellularLocation>
        <location evidence="1">Cell membrane</location>
        <topology evidence="1">Multi-pass membrane protein</topology>
    </subcellularLocation>
</comment>
<gene>
    <name evidence="12" type="ORF">STCU_00428</name>
    <name evidence="11" type="ORF">STCU_04422</name>
</gene>
<keyword evidence="8 10" id="KW-1133">Transmembrane helix</keyword>
<comment type="similarity">
    <text evidence="2">Belongs to the SWEET sugar transporter family.</text>
</comment>
<dbReference type="PANTHER" id="PTHR10791">
    <property type="entry name" value="RAG1-ACTIVATING PROTEIN 1"/>
    <property type="match status" value="1"/>
</dbReference>
<evidence type="ECO:0000256" key="7">
    <source>
        <dbReference type="ARBA" id="ARBA00022737"/>
    </source>
</evidence>
<feature type="transmembrane region" description="Helical" evidence="10">
    <location>
        <begin position="138"/>
        <end position="160"/>
    </location>
</feature>
<feature type="transmembrane region" description="Helical" evidence="10">
    <location>
        <begin position="110"/>
        <end position="132"/>
    </location>
</feature>
<keyword evidence="9 10" id="KW-0472">Membrane</keyword>
<name>S9WLA1_9TRYP</name>
<keyword evidence="13" id="KW-1185">Reference proteome</keyword>
<feature type="transmembrane region" description="Helical" evidence="10">
    <location>
        <begin position="64"/>
        <end position="89"/>
    </location>
</feature>
<reference evidence="12 13" key="1">
    <citation type="journal article" date="2013" name="PLoS ONE">
        <title>Predicting the Proteins of Angomonas deanei, Strigomonas culicis and Their Respective Endosymbionts Reveals New Aspects of the Trypanosomatidae Family.</title>
        <authorList>
            <person name="Motta M.C."/>
            <person name="Martins A.C."/>
            <person name="de Souza S.S."/>
            <person name="Catta-Preta C.M."/>
            <person name="Silva R."/>
            <person name="Klein C.C."/>
            <person name="de Almeida L.G."/>
            <person name="de Lima Cunha O."/>
            <person name="Ciapina L.P."/>
            <person name="Brocchi M."/>
            <person name="Colabardini A.C."/>
            <person name="de Araujo Lima B."/>
            <person name="Machado C.R."/>
            <person name="de Almeida Soares C.M."/>
            <person name="Probst C.M."/>
            <person name="de Menezes C.B."/>
            <person name="Thompson C.E."/>
            <person name="Bartholomeu D.C."/>
            <person name="Gradia D.F."/>
            <person name="Pavoni D.P."/>
            <person name="Grisard E.C."/>
            <person name="Fantinatti-Garboggini F."/>
            <person name="Marchini F.K."/>
            <person name="Rodrigues-Luiz G.F."/>
            <person name="Wagner G."/>
            <person name="Goldman G.H."/>
            <person name="Fietto J.L."/>
            <person name="Elias M.C."/>
            <person name="Goldman M.H."/>
            <person name="Sagot M.F."/>
            <person name="Pereira M."/>
            <person name="Stoco P.H."/>
            <person name="de Mendonca-Neto R.P."/>
            <person name="Teixeira S.M."/>
            <person name="Maciel T.E."/>
            <person name="de Oliveira Mendes T.A."/>
            <person name="Urmenyi T.P."/>
            <person name="de Souza W."/>
            <person name="Schenkman S."/>
            <person name="de Vasconcelos A.T."/>
        </authorList>
    </citation>
    <scope>NUCLEOTIDE SEQUENCE [LARGE SCALE GENOMIC DNA]</scope>
</reference>
<evidence type="ECO:0000256" key="9">
    <source>
        <dbReference type="ARBA" id="ARBA00023136"/>
    </source>
</evidence>
<evidence type="ECO:0000256" key="5">
    <source>
        <dbReference type="ARBA" id="ARBA00022597"/>
    </source>
</evidence>
<dbReference type="AlphaFoldDB" id="S9WLA1"/>
<reference evidence="12" key="2">
    <citation type="submission" date="2013-03" db="EMBL/GenBank/DDBJ databases">
        <authorList>
            <person name="Motta M.C.M."/>
            <person name="Martins A.C.A."/>
            <person name="Preta C.M.C.C."/>
            <person name="Silva R."/>
            <person name="de Souza S.S."/>
            <person name="Klein C.C."/>
            <person name="de Almeida L.G.P."/>
            <person name="Cunha O.L."/>
            <person name="Colabardini A.C."/>
            <person name="Lima B.A."/>
            <person name="Machado C.R."/>
            <person name="Soares C.M.A."/>
            <person name="de Menezes C.B.A."/>
            <person name="Bartolomeu D.C."/>
            <person name="Grisard E.C."/>
            <person name="Fantinatti-Garboggini F."/>
            <person name="Rodrigues-Luiz G.F."/>
            <person name="Wagner G."/>
            <person name="Goldman G.H."/>
            <person name="Fietto J.L.R."/>
            <person name="Ciapina L.P."/>
            <person name="Brocchi M."/>
            <person name="Elias M.C."/>
            <person name="Goldman M.H.S."/>
            <person name="Sagot M.-F."/>
            <person name="Pereira M."/>
            <person name="Stoco P.H."/>
            <person name="Teixeira S.M.R."/>
            <person name="de Mendonca-Neto R.P."/>
            <person name="Maciel T.E.F."/>
            <person name="Mendes T.A.O."/>
            <person name="Urmenyi T.P."/>
            <person name="Teixeira M.M.G."/>
            <person name="de Camargo E.F.P."/>
            <person name="de Sousa W."/>
            <person name="Schenkman S."/>
            <person name="de Vasconcelos A.T.R."/>
        </authorList>
    </citation>
    <scope>NUCLEOTIDE SEQUENCE</scope>
</reference>
<dbReference type="InterPro" id="IPR047664">
    <property type="entry name" value="SWEET"/>
</dbReference>
<dbReference type="EMBL" id="ATMH01004422">
    <property type="protein sequence ID" value="EPY29599.1"/>
    <property type="molecule type" value="Genomic_DNA"/>
</dbReference>
<dbReference type="GO" id="GO:0051119">
    <property type="term" value="F:sugar transmembrane transporter activity"/>
    <property type="evidence" value="ECO:0007669"/>
    <property type="project" value="InterPro"/>
</dbReference>
<protein>
    <submittedName>
        <fullName evidence="12">Solute carrier family 50 (Sugar transporter)</fullName>
    </submittedName>
</protein>